<reference evidence="4 5" key="1">
    <citation type="journal article" date="2024" name="Commun. Biol.">
        <title>Comparative genomic analysis of thermophilic fungi reveals convergent evolutionary adaptations and gene losses.</title>
        <authorList>
            <person name="Steindorff A.S."/>
            <person name="Aguilar-Pontes M.V."/>
            <person name="Robinson A.J."/>
            <person name="Andreopoulos B."/>
            <person name="LaButti K."/>
            <person name="Kuo A."/>
            <person name="Mondo S."/>
            <person name="Riley R."/>
            <person name="Otillar R."/>
            <person name="Haridas S."/>
            <person name="Lipzen A."/>
            <person name="Grimwood J."/>
            <person name="Schmutz J."/>
            <person name="Clum A."/>
            <person name="Reid I.D."/>
            <person name="Moisan M.C."/>
            <person name="Butler G."/>
            <person name="Nguyen T.T.M."/>
            <person name="Dewar K."/>
            <person name="Conant G."/>
            <person name="Drula E."/>
            <person name="Henrissat B."/>
            <person name="Hansel C."/>
            <person name="Singer S."/>
            <person name="Hutchinson M.I."/>
            <person name="de Vries R.P."/>
            <person name="Natvig D.O."/>
            <person name="Powell A.J."/>
            <person name="Tsang A."/>
            <person name="Grigoriev I.V."/>
        </authorList>
    </citation>
    <scope>NUCLEOTIDE SEQUENCE [LARGE SCALE GENOMIC DNA]</scope>
    <source>
        <strain evidence="4 5">CBS 494.80</strain>
    </source>
</reference>
<proteinExistence type="predicted"/>
<feature type="compositionally biased region" description="Low complexity" evidence="2">
    <location>
        <begin position="222"/>
        <end position="238"/>
    </location>
</feature>
<evidence type="ECO:0000313" key="4">
    <source>
        <dbReference type="EMBL" id="KAL2064607.1"/>
    </source>
</evidence>
<feature type="compositionally biased region" description="Polar residues" evidence="2">
    <location>
        <begin position="84"/>
        <end position="97"/>
    </location>
</feature>
<feature type="compositionally biased region" description="Polar residues" evidence="2">
    <location>
        <begin position="205"/>
        <end position="221"/>
    </location>
</feature>
<feature type="compositionally biased region" description="Polar residues" evidence="2">
    <location>
        <begin position="473"/>
        <end position="488"/>
    </location>
</feature>
<feature type="region of interest" description="Disordered" evidence="2">
    <location>
        <begin position="299"/>
        <end position="407"/>
    </location>
</feature>
<feature type="transmembrane region" description="Helical" evidence="3">
    <location>
        <begin position="985"/>
        <end position="1005"/>
    </location>
</feature>
<feature type="region of interest" description="Disordered" evidence="2">
    <location>
        <begin position="916"/>
        <end position="947"/>
    </location>
</feature>
<feature type="compositionally biased region" description="Basic and acidic residues" evidence="2">
    <location>
        <begin position="369"/>
        <end position="380"/>
    </location>
</feature>
<feature type="compositionally biased region" description="Polar residues" evidence="2">
    <location>
        <begin position="381"/>
        <end position="407"/>
    </location>
</feature>
<feature type="region of interest" description="Disordered" evidence="2">
    <location>
        <begin position="427"/>
        <end position="488"/>
    </location>
</feature>
<dbReference type="PANTHER" id="PTHR48125">
    <property type="entry name" value="LP07818P1"/>
    <property type="match status" value="1"/>
</dbReference>
<dbReference type="Proteomes" id="UP001595075">
    <property type="component" value="Unassembled WGS sequence"/>
</dbReference>
<feature type="compositionally biased region" description="Pro residues" evidence="2">
    <location>
        <begin position="349"/>
        <end position="361"/>
    </location>
</feature>
<feature type="compositionally biased region" description="Polar residues" evidence="2">
    <location>
        <begin position="239"/>
        <end position="249"/>
    </location>
</feature>
<evidence type="ECO:0000256" key="1">
    <source>
        <dbReference type="SAM" id="Coils"/>
    </source>
</evidence>
<sequence length="1137" mass="123523">MPPFKRTRPPAPVARARVENPKLVTGVVSSASALRAARMAAINEARLVAALSSSAIVGSSQPNSEKQASELHTESALPTLANEVLQSSIDNTSSSLTHAEPTVSAPAQNSFQDFIDNSRSGSRNPPPSDFTSTPASDVESTVSAPANNSFQDFIDSARSSTTNAPSSTSSPESDAESTKSAPANDELQGSFYNTGSSLAHAEPTTPASANNSFQDFVNNARSSSTNAPTSTTTSTPTSQAKLTMSTPANNSFQEFIDSARSSRTKSPPSTSALVSHAEAIISTPAKNSLQDFMDNARSISTKSPASTSTPSHAESAMSIPSNGGLQASRHNADSTVAISTSSTSTIPPTSTPTPASAPPHTTPGLNRNLLKERIASEKAQRSSTVLQRNGNTPTSESKTEVPTTSGSAVADFTPALVARKIVKDDTTSINAGQSSPNLTNDASGSSLSKEMQAESHDNGPNKSITHPPISPAVLTTTPASQSSPQIAQDSVIAPAEETQIAIDQNVNNLANTPLQPPPSVKDQRSTHKYDTSSFQRLGDSIHARNVAAIPSKIGEQHLTETSQSIPDISAWPLRETDKQKVARLEAQVQECEAEHDDPIFRGTYKRRITNLTKELQRVRTKLDLHEHGTKDLRNTQDQISSSMSAVRKMLPFTPLPTKANEFIDRLGLKAMQLEADIKVMEQERRDKHASLVRNFDPEAHVPGVRNELYKLRGAVDRFEDENTYLRETMQKQLEVQREETYKLVTEIVAQEQQTAEFQALLEQKDRYIKRKDRETAQQAKQIEQLTKELDTARTEATHNANVASAAMTNYNGLLKLQTWLSICALFLFSVLPWGPKIVPFKDVKDAENIENIESVEDLEVIQSTSENWFIRTLKFCARNILLHHEETVPEVQLPSPVSTTSRIVLPVVAPAQTSTTSPVAASVQSSGAPTTTLQREKPTRSQDTQIRNKGKAVNKFEMSYGFPDHLPVDQSPVIKALRFLPSGRVIAVLQFLFVLLITFTMLNILPQSSTSNNSPLGRVTVASQFSGTSLHVPSLWDIKTGYEPLTTIDLGDSELWLRIEVMADNTFELEEDEPVDVVLTPEMIQHPDQTSEKNPVLSDSEPVLEGSTSWWKLAGRGVHVSILGVGLWKDLCFGTNR</sequence>
<feature type="compositionally biased region" description="Low complexity" evidence="2">
    <location>
        <begin position="156"/>
        <end position="172"/>
    </location>
</feature>
<feature type="compositionally biased region" description="Polar residues" evidence="2">
    <location>
        <begin position="318"/>
        <end position="329"/>
    </location>
</feature>
<evidence type="ECO:0000256" key="3">
    <source>
        <dbReference type="SAM" id="Phobius"/>
    </source>
</evidence>
<accession>A0ABR4C518</accession>
<keyword evidence="1" id="KW-0175">Coiled coil</keyword>
<keyword evidence="3" id="KW-0472">Membrane</keyword>
<evidence type="ECO:0000313" key="5">
    <source>
        <dbReference type="Proteomes" id="UP001595075"/>
    </source>
</evidence>
<feature type="coiled-coil region" evidence="1">
    <location>
        <begin position="768"/>
        <end position="795"/>
    </location>
</feature>
<keyword evidence="3" id="KW-1133">Transmembrane helix</keyword>
<feature type="compositionally biased region" description="Basic and acidic residues" evidence="2">
    <location>
        <begin position="521"/>
        <end position="530"/>
    </location>
</feature>
<feature type="compositionally biased region" description="Low complexity" evidence="2">
    <location>
        <begin position="334"/>
        <end position="348"/>
    </location>
</feature>
<feature type="region of interest" description="Disordered" evidence="2">
    <location>
        <begin position="55"/>
        <end position="249"/>
    </location>
</feature>
<feature type="compositionally biased region" description="Polar residues" evidence="2">
    <location>
        <begin position="427"/>
        <end position="449"/>
    </location>
</feature>
<feature type="compositionally biased region" description="Polar residues" evidence="2">
    <location>
        <begin position="916"/>
        <end position="933"/>
    </location>
</feature>
<dbReference type="EMBL" id="JAZHXI010000013">
    <property type="protein sequence ID" value="KAL2064607.1"/>
    <property type="molecule type" value="Genomic_DNA"/>
</dbReference>
<feature type="compositionally biased region" description="Polar residues" evidence="2">
    <location>
        <begin position="55"/>
        <end position="66"/>
    </location>
</feature>
<keyword evidence="3" id="KW-0812">Transmembrane</keyword>
<dbReference type="PANTHER" id="PTHR48125:SF12">
    <property type="entry name" value="AT HOOK TRANSCRIPTION FACTOR FAMILY-RELATED"/>
    <property type="match status" value="1"/>
</dbReference>
<protein>
    <submittedName>
        <fullName evidence="4">Uncharacterized protein</fullName>
    </submittedName>
</protein>
<evidence type="ECO:0000256" key="2">
    <source>
        <dbReference type="SAM" id="MobiDB-lite"/>
    </source>
</evidence>
<feature type="region of interest" description="Disordered" evidence="2">
    <location>
        <begin position="508"/>
        <end position="530"/>
    </location>
</feature>
<organism evidence="4 5">
    <name type="scientific">Oculimacula yallundae</name>
    <dbReference type="NCBI Taxonomy" id="86028"/>
    <lineage>
        <taxon>Eukaryota</taxon>
        <taxon>Fungi</taxon>
        <taxon>Dikarya</taxon>
        <taxon>Ascomycota</taxon>
        <taxon>Pezizomycotina</taxon>
        <taxon>Leotiomycetes</taxon>
        <taxon>Helotiales</taxon>
        <taxon>Ploettnerulaceae</taxon>
        <taxon>Oculimacula</taxon>
    </lineage>
</organism>
<keyword evidence="5" id="KW-1185">Reference proteome</keyword>
<feature type="compositionally biased region" description="Polar residues" evidence="2">
    <location>
        <begin position="129"/>
        <end position="151"/>
    </location>
</feature>
<feature type="compositionally biased region" description="Low complexity" evidence="2">
    <location>
        <begin position="299"/>
        <end position="316"/>
    </location>
</feature>
<name>A0ABR4C518_9HELO</name>
<comment type="caution">
    <text evidence="4">The sequence shown here is derived from an EMBL/GenBank/DDBJ whole genome shotgun (WGS) entry which is preliminary data.</text>
</comment>
<gene>
    <name evidence="4" type="ORF">VTL71DRAFT_3744</name>
</gene>